<feature type="transmembrane region" description="Helical" evidence="1">
    <location>
        <begin position="48"/>
        <end position="71"/>
    </location>
</feature>
<dbReference type="Pfam" id="PF02517">
    <property type="entry name" value="Rce1-like"/>
    <property type="match status" value="1"/>
</dbReference>
<gene>
    <name evidence="3" type="ORF">FEV51_11085</name>
</gene>
<dbReference type="RefSeq" id="WP_138618919.1">
    <property type="nucleotide sequence ID" value="NZ_VCAO01000007.1"/>
</dbReference>
<sequence>MTGETSTLAHAKSWRGEAKRVIAFVRRPILPEKAAGISRASLAAVWRLYLLDIALMAVLLAIAGAVLMSGFEFPENEIAGLTLSPRVLALIVLLAPLIEEIGFRSWLSGRPGHVLAAAFLAFALFGLPLVFGDGGSLWFAVSFFGAMVLALGTLYALRKRGQMPWFARAFPLFFAAATISFALIHLFNYQEGTLAVLLPLVLPQLIAGTIFGYARVTYGLWASIVLHMLHNGTAIGLVLLATSAAETAPIAG</sequence>
<keyword evidence="4" id="KW-1185">Reference proteome</keyword>
<protein>
    <submittedName>
        <fullName evidence="3">CPBP family intramembrane metalloprotease</fullName>
    </submittedName>
</protein>
<evidence type="ECO:0000313" key="4">
    <source>
        <dbReference type="Proteomes" id="UP000309668"/>
    </source>
</evidence>
<keyword evidence="1" id="KW-0812">Transmembrane</keyword>
<feature type="transmembrane region" description="Helical" evidence="1">
    <location>
        <begin position="193"/>
        <end position="213"/>
    </location>
</feature>
<evidence type="ECO:0000313" key="3">
    <source>
        <dbReference type="EMBL" id="TMM46579.1"/>
    </source>
</evidence>
<dbReference type="GO" id="GO:0008237">
    <property type="term" value="F:metallopeptidase activity"/>
    <property type="evidence" value="ECO:0007669"/>
    <property type="project" value="UniProtKB-KW"/>
</dbReference>
<dbReference type="GO" id="GO:0080120">
    <property type="term" value="P:CAAX-box protein maturation"/>
    <property type="evidence" value="ECO:0007669"/>
    <property type="project" value="UniProtKB-ARBA"/>
</dbReference>
<feature type="transmembrane region" description="Helical" evidence="1">
    <location>
        <begin position="137"/>
        <end position="157"/>
    </location>
</feature>
<dbReference type="EMBL" id="VCAO01000007">
    <property type="protein sequence ID" value="TMM46579.1"/>
    <property type="molecule type" value="Genomic_DNA"/>
</dbReference>
<dbReference type="AlphaFoldDB" id="A0A5S3P6X9"/>
<dbReference type="OrthoDB" id="7427644at2"/>
<dbReference type="InterPro" id="IPR003675">
    <property type="entry name" value="Rce1/LyrA-like_dom"/>
</dbReference>
<dbReference type="Proteomes" id="UP000309668">
    <property type="component" value="Unassembled WGS sequence"/>
</dbReference>
<accession>A0A5S3P6X9</accession>
<feature type="domain" description="CAAX prenyl protease 2/Lysostaphin resistance protein A-like" evidence="2">
    <location>
        <begin position="165"/>
        <end position="232"/>
    </location>
</feature>
<dbReference type="GO" id="GO:0004175">
    <property type="term" value="F:endopeptidase activity"/>
    <property type="evidence" value="ECO:0007669"/>
    <property type="project" value="UniProtKB-ARBA"/>
</dbReference>
<reference evidence="3 4" key="1">
    <citation type="submission" date="2019-05" db="EMBL/GenBank/DDBJ databases">
        <title>Erythrobacter marisflavi sp. nov., isolated from isolated from water of an estuary environment.</title>
        <authorList>
            <person name="Yoon J.-H."/>
        </authorList>
    </citation>
    <scope>NUCLEOTIDE SEQUENCE [LARGE SCALE GENOMIC DNA]</scope>
    <source>
        <strain evidence="3 4">KEM-5</strain>
    </source>
</reference>
<evidence type="ECO:0000256" key="1">
    <source>
        <dbReference type="SAM" id="Phobius"/>
    </source>
</evidence>
<dbReference type="GO" id="GO:0006508">
    <property type="term" value="P:proteolysis"/>
    <property type="evidence" value="ECO:0007669"/>
    <property type="project" value="UniProtKB-KW"/>
</dbReference>
<keyword evidence="3" id="KW-0482">Metalloprotease</keyword>
<comment type="caution">
    <text evidence="3">The sequence shown here is derived from an EMBL/GenBank/DDBJ whole genome shotgun (WGS) entry which is preliminary data.</text>
</comment>
<evidence type="ECO:0000259" key="2">
    <source>
        <dbReference type="Pfam" id="PF02517"/>
    </source>
</evidence>
<feature type="transmembrane region" description="Helical" evidence="1">
    <location>
        <begin position="220"/>
        <end position="245"/>
    </location>
</feature>
<organism evidence="3 4">
    <name type="scientific">Qipengyuania marisflavi</name>
    <dbReference type="NCBI Taxonomy" id="2486356"/>
    <lineage>
        <taxon>Bacteria</taxon>
        <taxon>Pseudomonadati</taxon>
        <taxon>Pseudomonadota</taxon>
        <taxon>Alphaproteobacteria</taxon>
        <taxon>Sphingomonadales</taxon>
        <taxon>Erythrobacteraceae</taxon>
        <taxon>Qipengyuania</taxon>
    </lineage>
</organism>
<proteinExistence type="predicted"/>
<keyword evidence="1" id="KW-0472">Membrane</keyword>
<feature type="transmembrane region" description="Helical" evidence="1">
    <location>
        <begin position="169"/>
        <end position="187"/>
    </location>
</feature>
<feature type="transmembrane region" description="Helical" evidence="1">
    <location>
        <begin position="114"/>
        <end position="131"/>
    </location>
</feature>
<keyword evidence="3" id="KW-0645">Protease</keyword>
<feature type="transmembrane region" description="Helical" evidence="1">
    <location>
        <begin position="83"/>
        <end position="102"/>
    </location>
</feature>
<keyword evidence="3" id="KW-0378">Hydrolase</keyword>
<name>A0A5S3P6X9_9SPHN</name>
<keyword evidence="1" id="KW-1133">Transmembrane helix</keyword>